<protein>
    <submittedName>
        <fullName evidence="2">Uncharacterized protein</fullName>
    </submittedName>
</protein>
<dbReference type="Proteomes" id="UP000694044">
    <property type="component" value="Unassembled WGS sequence"/>
</dbReference>
<evidence type="ECO:0000313" key="3">
    <source>
        <dbReference type="Proteomes" id="UP000694044"/>
    </source>
</evidence>
<comment type="caution">
    <text evidence="2">The sequence shown here is derived from an EMBL/GenBank/DDBJ whole genome shotgun (WGS) entry which is preliminary data.</text>
</comment>
<name>A0A8T1V6I9_9STRA</name>
<evidence type="ECO:0000313" key="2">
    <source>
        <dbReference type="EMBL" id="KAG7375953.1"/>
    </source>
</evidence>
<feature type="region of interest" description="Disordered" evidence="1">
    <location>
        <begin position="88"/>
        <end position="117"/>
    </location>
</feature>
<sequence>MTPSESHNSAELGASSAELINSAMTAAESDNSVKIAAESDNLSESGVSSAELVNSWCYDTDDTPDSNEAVSDDAKDKLRAKDALATIDAAPAEAPAKRPASKRKQKLPPSSKGMDACIHRMRHVLGVMTQ</sequence>
<gene>
    <name evidence="2" type="ORF">PHYPSEUDO_014782</name>
</gene>
<proteinExistence type="predicted"/>
<feature type="compositionally biased region" description="Low complexity" evidence="1">
    <location>
        <begin position="88"/>
        <end position="98"/>
    </location>
</feature>
<reference evidence="2" key="1">
    <citation type="submission" date="2021-02" db="EMBL/GenBank/DDBJ databases">
        <authorList>
            <person name="Palmer J.M."/>
        </authorList>
    </citation>
    <scope>NUCLEOTIDE SEQUENCE</scope>
    <source>
        <strain evidence="2">SCRP734</strain>
    </source>
</reference>
<organism evidence="2 3">
    <name type="scientific">Phytophthora pseudosyringae</name>
    <dbReference type="NCBI Taxonomy" id="221518"/>
    <lineage>
        <taxon>Eukaryota</taxon>
        <taxon>Sar</taxon>
        <taxon>Stramenopiles</taxon>
        <taxon>Oomycota</taxon>
        <taxon>Peronosporomycetes</taxon>
        <taxon>Peronosporales</taxon>
        <taxon>Peronosporaceae</taxon>
        <taxon>Phytophthora</taxon>
    </lineage>
</organism>
<accession>A0A8T1V6I9</accession>
<dbReference type="AlphaFoldDB" id="A0A8T1V6I9"/>
<keyword evidence="3" id="KW-1185">Reference proteome</keyword>
<dbReference type="EMBL" id="JAGDFM010000866">
    <property type="protein sequence ID" value="KAG7375953.1"/>
    <property type="molecule type" value="Genomic_DNA"/>
</dbReference>
<evidence type="ECO:0000256" key="1">
    <source>
        <dbReference type="SAM" id="MobiDB-lite"/>
    </source>
</evidence>